<evidence type="ECO:0000313" key="1">
    <source>
        <dbReference type="Proteomes" id="UP000492821"/>
    </source>
</evidence>
<keyword evidence="1" id="KW-1185">Reference proteome</keyword>
<reference evidence="2" key="2">
    <citation type="submission" date="2020-10" db="UniProtKB">
        <authorList>
            <consortium name="WormBaseParasite"/>
        </authorList>
    </citation>
    <scope>IDENTIFICATION</scope>
</reference>
<proteinExistence type="predicted"/>
<dbReference type="AlphaFoldDB" id="A0A7E4UVC7"/>
<evidence type="ECO:0000313" key="2">
    <source>
        <dbReference type="WBParaSite" id="Pan_g13301.t1"/>
    </source>
</evidence>
<accession>A0A7E4UVC7</accession>
<sequence>MNPSFELPAQIHESRLKTTRTDHPTPAMAACGSAIDDAIDCARCCQPTHAARPSRSRSHVRLRNLFTPFCDDSCCRILP</sequence>
<protein>
    <submittedName>
        <fullName evidence="2">Uncharacterized protein</fullName>
    </submittedName>
</protein>
<dbReference type="WBParaSite" id="Pan_g13301.t1">
    <property type="protein sequence ID" value="Pan_g13301.t1"/>
    <property type="gene ID" value="Pan_g13301"/>
</dbReference>
<reference evidence="1" key="1">
    <citation type="journal article" date="2013" name="Genetics">
        <title>The draft genome and transcriptome of Panagrellus redivivus are shaped by the harsh demands of a free-living lifestyle.</title>
        <authorList>
            <person name="Srinivasan J."/>
            <person name="Dillman A.R."/>
            <person name="Macchietto M.G."/>
            <person name="Heikkinen L."/>
            <person name="Lakso M."/>
            <person name="Fracchia K.M."/>
            <person name="Antoshechkin I."/>
            <person name="Mortazavi A."/>
            <person name="Wong G."/>
            <person name="Sternberg P.W."/>
        </authorList>
    </citation>
    <scope>NUCLEOTIDE SEQUENCE [LARGE SCALE GENOMIC DNA]</scope>
    <source>
        <strain evidence="1">MT8872</strain>
    </source>
</reference>
<dbReference type="Proteomes" id="UP000492821">
    <property type="component" value="Unassembled WGS sequence"/>
</dbReference>
<name>A0A7E4UVC7_PANRE</name>
<organism evidence="1 2">
    <name type="scientific">Panagrellus redivivus</name>
    <name type="common">Microworm</name>
    <dbReference type="NCBI Taxonomy" id="6233"/>
    <lineage>
        <taxon>Eukaryota</taxon>
        <taxon>Metazoa</taxon>
        <taxon>Ecdysozoa</taxon>
        <taxon>Nematoda</taxon>
        <taxon>Chromadorea</taxon>
        <taxon>Rhabditida</taxon>
        <taxon>Tylenchina</taxon>
        <taxon>Panagrolaimomorpha</taxon>
        <taxon>Panagrolaimoidea</taxon>
        <taxon>Panagrolaimidae</taxon>
        <taxon>Panagrellus</taxon>
    </lineage>
</organism>